<sequence>MLTKTVTILNQRGLHARASAKFVKLAEVFEADITVRKDDTVVSGCSIMGLMMLAATTGSKVELTTSGPAADDAMAALEELVANKFDED</sequence>
<comment type="subcellular location">
    <subcellularLocation>
        <location evidence="1">Cytoplasm</location>
    </subcellularLocation>
</comment>
<evidence type="ECO:0000313" key="7">
    <source>
        <dbReference type="Proteomes" id="UP001597294"/>
    </source>
</evidence>
<dbReference type="InterPro" id="IPR001020">
    <property type="entry name" value="PTS_HPr_His_P_site"/>
</dbReference>
<evidence type="ECO:0000313" key="6">
    <source>
        <dbReference type="EMBL" id="MFD2204703.1"/>
    </source>
</evidence>
<dbReference type="EMBL" id="JBHUII010000001">
    <property type="protein sequence ID" value="MFD2204703.1"/>
    <property type="molecule type" value="Genomic_DNA"/>
</dbReference>
<gene>
    <name evidence="6" type="ORF">ACFSKO_03740</name>
</gene>
<proteinExistence type="inferred from homology"/>
<dbReference type="InterPro" id="IPR035895">
    <property type="entry name" value="HPr-like_sf"/>
</dbReference>
<comment type="caution">
    <text evidence="6">The sequence shown here is derived from an EMBL/GenBank/DDBJ whole genome shotgun (WGS) entry which is preliminary data.</text>
</comment>
<comment type="similarity">
    <text evidence="2">Belongs to the HPr family.</text>
</comment>
<dbReference type="InterPro" id="IPR000032">
    <property type="entry name" value="HPr-like"/>
</dbReference>
<keyword evidence="3" id="KW-0963">Cytoplasm</keyword>
<dbReference type="Proteomes" id="UP001597294">
    <property type="component" value="Unassembled WGS sequence"/>
</dbReference>
<organism evidence="6 7">
    <name type="scientific">Kiloniella antarctica</name>
    <dbReference type="NCBI Taxonomy" id="1550907"/>
    <lineage>
        <taxon>Bacteria</taxon>
        <taxon>Pseudomonadati</taxon>
        <taxon>Pseudomonadota</taxon>
        <taxon>Alphaproteobacteria</taxon>
        <taxon>Rhodospirillales</taxon>
        <taxon>Kiloniellaceae</taxon>
        <taxon>Kiloniella</taxon>
    </lineage>
</organism>
<evidence type="ECO:0000259" key="5">
    <source>
        <dbReference type="PROSITE" id="PS51350"/>
    </source>
</evidence>
<dbReference type="Gene3D" id="3.30.1340.10">
    <property type="entry name" value="HPr-like"/>
    <property type="match status" value="1"/>
</dbReference>
<keyword evidence="4" id="KW-0598">Phosphotransferase system</keyword>
<dbReference type="InterPro" id="IPR050399">
    <property type="entry name" value="HPr"/>
</dbReference>
<dbReference type="NCBIfam" id="TIGR01003">
    <property type="entry name" value="PTS_HPr_family"/>
    <property type="match status" value="1"/>
</dbReference>
<dbReference type="SUPFAM" id="SSF55594">
    <property type="entry name" value="HPr-like"/>
    <property type="match status" value="1"/>
</dbReference>
<dbReference type="Pfam" id="PF00381">
    <property type="entry name" value="PTS-HPr"/>
    <property type="match status" value="1"/>
</dbReference>
<evidence type="ECO:0000256" key="4">
    <source>
        <dbReference type="ARBA" id="ARBA00022683"/>
    </source>
</evidence>
<reference evidence="7" key="1">
    <citation type="journal article" date="2019" name="Int. J. Syst. Evol. Microbiol.">
        <title>The Global Catalogue of Microorganisms (GCM) 10K type strain sequencing project: providing services to taxonomists for standard genome sequencing and annotation.</title>
        <authorList>
            <consortium name="The Broad Institute Genomics Platform"/>
            <consortium name="The Broad Institute Genome Sequencing Center for Infectious Disease"/>
            <person name="Wu L."/>
            <person name="Ma J."/>
        </authorList>
    </citation>
    <scope>NUCLEOTIDE SEQUENCE [LARGE SCALE GENOMIC DNA]</scope>
    <source>
        <strain evidence="7">CGMCC 4.7192</strain>
    </source>
</reference>
<dbReference type="PANTHER" id="PTHR33705">
    <property type="entry name" value="PHOSPHOCARRIER PROTEIN HPR"/>
    <property type="match status" value="1"/>
</dbReference>
<evidence type="ECO:0000256" key="3">
    <source>
        <dbReference type="ARBA" id="ARBA00022490"/>
    </source>
</evidence>
<accession>A0ABW5BF36</accession>
<dbReference type="PANTHER" id="PTHR33705:SF2">
    <property type="entry name" value="PHOSPHOCARRIER PROTEIN NPR"/>
    <property type="match status" value="1"/>
</dbReference>
<keyword evidence="7" id="KW-1185">Reference proteome</keyword>
<dbReference type="RefSeq" id="WP_380248550.1">
    <property type="nucleotide sequence ID" value="NZ_JBHUII010000001.1"/>
</dbReference>
<evidence type="ECO:0000256" key="1">
    <source>
        <dbReference type="ARBA" id="ARBA00004496"/>
    </source>
</evidence>
<dbReference type="PROSITE" id="PS00369">
    <property type="entry name" value="PTS_HPR_HIS"/>
    <property type="match status" value="1"/>
</dbReference>
<dbReference type="CDD" id="cd00367">
    <property type="entry name" value="PTS-HPr_like"/>
    <property type="match status" value="1"/>
</dbReference>
<dbReference type="PRINTS" id="PR00107">
    <property type="entry name" value="PHOSPHOCPHPR"/>
</dbReference>
<evidence type="ECO:0000256" key="2">
    <source>
        <dbReference type="ARBA" id="ARBA00010736"/>
    </source>
</evidence>
<feature type="domain" description="HPr" evidence="5">
    <location>
        <begin position="1"/>
        <end position="88"/>
    </location>
</feature>
<name>A0ABW5BF36_9PROT</name>
<protein>
    <submittedName>
        <fullName evidence="6">HPr family phosphocarrier protein</fullName>
    </submittedName>
</protein>
<dbReference type="PROSITE" id="PS51350">
    <property type="entry name" value="PTS_HPR_DOM"/>
    <property type="match status" value="1"/>
</dbReference>